<feature type="region of interest" description="Disordered" evidence="9">
    <location>
        <begin position="510"/>
        <end position="540"/>
    </location>
</feature>
<dbReference type="GO" id="GO:0015271">
    <property type="term" value="F:outward rectifier potassium channel activity"/>
    <property type="evidence" value="ECO:0007669"/>
    <property type="project" value="TreeGrafter"/>
</dbReference>
<dbReference type="AlphaFoldDB" id="A0A9P6C287"/>
<feature type="transmembrane region" description="Helical" evidence="10">
    <location>
        <begin position="552"/>
        <end position="574"/>
    </location>
</feature>
<dbReference type="InterPro" id="IPR003280">
    <property type="entry name" value="2pore_dom_K_chnl"/>
</dbReference>
<evidence type="ECO:0000256" key="8">
    <source>
        <dbReference type="RuleBase" id="RU003857"/>
    </source>
</evidence>
<gene>
    <name evidence="12" type="ORF">P691DRAFT_803934</name>
</gene>
<keyword evidence="13" id="KW-1185">Reference proteome</keyword>
<evidence type="ECO:0000256" key="1">
    <source>
        <dbReference type="ARBA" id="ARBA00004141"/>
    </source>
</evidence>
<feature type="compositionally biased region" description="Basic and acidic residues" evidence="9">
    <location>
        <begin position="461"/>
        <end position="474"/>
    </location>
</feature>
<evidence type="ECO:0000313" key="12">
    <source>
        <dbReference type="EMBL" id="KAF9446440.1"/>
    </source>
</evidence>
<evidence type="ECO:0000256" key="5">
    <source>
        <dbReference type="ARBA" id="ARBA00023065"/>
    </source>
</evidence>
<evidence type="ECO:0000256" key="9">
    <source>
        <dbReference type="SAM" id="MobiDB-lite"/>
    </source>
</evidence>
<feature type="transmembrane region" description="Helical" evidence="10">
    <location>
        <begin position="212"/>
        <end position="237"/>
    </location>
</feature>
<keyword evidence="4 10" id="KW-1133">Transmembrane helix</keyword>
<evidence type="ECO:0000256" key="6">
    <source>
        <dbReference type="ARBA" id="ARBA00023136"/>
    </source>
</evidence>
<name>A0A9P6C287_9AGAR</name>
<feature type="compositionally biased region" description="Polar residues" evidence="9">
    <location>
        <begin position="61"/>
        <end position="75"/>
    </location>
</feature>
<feature type="transmembrane region" description="Helical" evidence="10">
    <location>
        <begin position="178"/>
        <end position="200"/>
    </location>
</feature>
<feature type="domain" description="Potassium channel" evidence="11">
    <location>
        <begin position="262"/>
        <end position="333"/>
    </location>
</feature>
<dbReference type="GO" id="GO:0022841">
    <property type="term" value="F:potassium ion leak channel activity"/>
    <property type="evidence" value="ECO:0007669"/>
    <property type="project" value="TreeGrafter"/>
</dbReference>
<proteinExistence type="inferred from homology"/>
<feature type="transmembrane region" description="Helical" evidence="10">
    <location>
        <begin position="102"/>
        <end position="123"/>
    </location>
</feature>
<keyword evidence="5 8" id="KW-0406">Ion transport</keyword>
<comment type="subcellular location">
    <subcellularLocation>
        <location evidence="1">Membrane</location>
        <topology evidence="1">Multi-pass membrane protein</topology>
    </subcellularLocation>
</comment>
<comment type="caution">
    <text evidence="12">The sequence shown here is derived from an EMBL/GenBank/DDBJ whole genome shotgun (WGS) entry which is preliminary data.</text>
</comment>
<comment type="similarity">
    <text evidence="8">Belongs to the two pore domain potassium channel (TC 1.A.1.8) family.</text>
</comment>
<dbReference type="Pfam" id="PF07885">
    <property type="entry name" value="Ion_trans_2"/>
    <property type="match status" value="2"/>
</dbReference>
<dbReference type="PANTHER" id="PTHR11003:SF342">
    <property type="entry name" value="OUTWARD-RECTIFIER POTASSIUM CHANNEL TOK1"/>
    <property type="match status" value="1"/>
</dbReference>
<organism evidence="12 13">
    <name type="scientific">Macrolepiota fuliginosa MF-IS2</name>
    <dbReference type="NCBI Taxonomy" id="1400762"/>
    <lineage>
        <taxon>Eukaryota</taxon>
        <taxon>Fungi</taxon>
        <taxon>Dikarya</taxon>
        <taxon>Basidiomycota</taxon>
        <taxon>Agaricomycotina</taxon>
        <taxon>Agaricomycetes</taxon>
        <taxon>Agaricomycetidae</taxon>
        <taxon>Agaricales</taxon>
        <taxon>Agaricineae</taxon>
        <taxon>Agaricaceae</taxon>
        <taxon>Macrolepiota</taxon>
    </lineage>
</organism>
<dbReference type="InterPro" id="IPR013099">
    <property type="entry name" value="K_chnl_dom"/>
</dbReference>
<feature type="compositionally biased region" description="Polar residues" evidence="9">
    <location>
        <begin position="512"/>
        <end position="522"/>
    </location>
</feature>
<keyword evidence="3 8" id="KW-0812">Transmembrane</keyword>
<evidence type="ECO:0000256" key="7">
    <source>
        <dbReference type="ARBA" id="ARBA00023303"/>
    </source>
</evidence>
<evidence type="ECO:0000256" key="3">
    <source>
        <dbReference type="ARBA" id="ARBA00022692"/>
    </source>
</evidence>
<protein>
    <submittedName>
        <fullName evidence="12">Voltage-gated potassium channel</fullName>
    </submittedName>
</protein>
<sequence>MHLVDPIFRHALGPRNDARSSSSADLEKTLAPTVETELQQSTPDGPHAHRNTLNTYVLPSSAHDTSTTHFSNHLTINFPDRPTNREVPNPAIPDPPSKEVRLLPLISSVFVPFSILLAVPGLTEHWYIQTNDQHETVEFQENPAFLVAMLIISMVCAVVANVCLAVRLFEKMVKKATICCIVVLTIHDALDITAIIIFIIKTQADDGFILGQAFWMTTCSSIASLVTNVTLVLDFLLTPASDRDKSGLTQKQRSLTILIIGLLCYVAFGAAVHTSLLSLSFIDALYFTVVCIETVGFGDINPQTVGARFFSSIYTAIGILILAVTIGFIREAILEAIQNSMRTQIRRARKRRIMNRWHEAVKWRLRNARLPLWAPVDEDEESQWPNQMGLGNGRWKRIWYRWSDVVKGYARIGRSDDITVGFRSSVSGRWMRLNLRALSETQLQAAAMEAGAPLQEFLPQHPDHQDHQDHHDYDWGWGPEPTSPTQHRLGRMIAVLGNFAYAMSVGQDASRMVSSGENQPDTVDQPRTHGNEDSSTGSLTPVELEQMERRLFAIRVAIALSLFFTFWLVGSAIFTATEKWSYSLSLYFCFITFSTVGYGDPVPRTPAGRSFFVGWALCGVGTMSILISLLADGYSERYKNIFVEESAITASDTRAGGTQGTDPTPLPSSTHMNSDGHRNATHMDTQSIGEEQSSVLPHEEMLSRFDTLKTLVVDEAAHKEGRLFHNLECELQAMLSLIRRSRKWQNLDDS</sequence>
<feature type="region of interest" description="Disordered" evidence="9">
    <location>
        <begin position="458"/>
        <end position="480"/>
    </location>
</feature>
<feature type="transmembrane region" description="Helical" evidence="10">
    <location>
        <begin position="309"/>
        <end position="329"/>
    </location>
</feature>
<feature type="transmembrane region" description="Helical" evidence="10">
    <location>
        <begin position="580"/>
        <end position="599"/>
    </location>
</feature>
<dbReference type="SUPFAM" id="SSF81324">
    <property type="entry name" value="Voltage-gated potassium channels"/>
    <property type="match status" value="2"/>
</dbReference>
<feature type="transmembrane region" description="Helical" evidence="10">
    <location>
        <begin position="611"/>
        <end position="631"/>
    </location>
</feature>
<feature type="domain" description="Potassium channel" evidence="11">
    <location>
        <begin position="563"/>
        <end position="632"/>
    </location>
</feature>
<feature type="region of interest" description="Disordered" evidence="9">
    <location>
        <begin position="652"/>
        <end position="682"/>
    </location>
</feature>
<dbReference type="GO" id="GO:0030322">
    <property type="term" value="P:stabilization of membrane potential"/>
    <property type="evidence" value="ECO:0007669"/>
    <property type="project" value="TreeGrafter"/>
</dbReference>
<feature type="transmembrane region" description="Helical" evidence="10">
    <location>
        <begin position="257"/>
        <end position="289"/>
    </location>
</feature>
<reference evidence="12" key="1">
    <citation type="submission" date="2020-11" db="EMBL/GenBank/DDBJ databases">
        <authorList>
            <consortium name="DOE Joint Genome Institute"/>
            <person name="Ahrendt S."/>
            <person name="Riley R."/>
            <person name="Andreopoulos W."/>
            <person name="Labutti K."/>
            <person name="Pangilinan J."/>
            <person name="Ruiz-Duenas F.J."/>
            <person name="Barrasa J.M."/>
            <person name="Sanchez-Garcia M."/>
            <person name="Camarero S."/>
            <person name="Miyauchi S."/>
            <person name="Serrano A."/>
            <person name="Linde D."/>
            <person name="Babiker R."/>
            <person name="Drula E."/>
            <person name="Ayuso-Fernandez I."/>
            <person name="Pacheco R."/>
            <person name="Padilla G."/>
            <person name="Ferreira P."/>
            <person name="Barriuso J."/>
            <person name="Kellner H."/>
            <person name="Castanera R."/>
            <person name="Alfaro M."/>
            <person name="Ramirez L."/>
            <person name="Pisabarro A.G."/>
            <person name="Kuo A."/>
            <person name="Tritt A."/>
            <person name="Lipzen A."/>
            <person name="He G."/>
            <person name="Yan M."/>
            <person name="Ng V."/>
            <person name="Cullen D."/>
            <person name="Martin F."/>
            <person name="Rosso M.-N."/>
            <person name="Henrissat B."/>
            <person name="Hibbett D."/>
            <person name="Martinez A.T."/>
            <person name="Grigoriev I.V."/>
        </authorList>
    </citation>
    <scope>NUCLEOTIDE SEQUENCE</scope>
    <source>
        <strain evidence="12">MF-IS2</strain>
    </source>
</reference>
<dbReference type="PANTHER" id="PTHR11003">
    <property type="entry name" value="POTASSIUM CHANNEL, SUBFAMILY K"/>
    <property type="match status" value="1"/>
</dbReference>
<keyword evidence="6 10" id="KW-0472">Membrane</keyword>
<evidence type="ECO:0000256" key="10">
    <source>
        <dbReference type="SAM" id="Phobius"/>
    </source>
</evidence>
<keyword evidence="7 8" id="KW-0407">Ion channel</keyword>
<dbReference type="Proteomes" id="UP000807342">
    <property type="component" value="Unassembled WGS sequence"/>
</dbReference>
<evidence type="ECO:0000259" key="11">
    <source>
        <dbReference type="Pfam" id="PF07885"/>
    </source>
</evidence>
<feature type="region of interest" description="Disordered" evidence="9">
    <location>
        <begin position="61"/>
        <end position="85"/>
    </location>
</feature>
<accession>A0A9P6C287</accession>
<keyword evidence="2 8" id="KW-0813">Transport</keyword>
<dbReference type="EMBL" id="MU151245">
    <property type="protein sequence ID" value="KAF9446440.1"/>
    <property type="molecule type" value="Genomic_DNA"/>
</dbReference>
<feature type="transmembrane region" description="Helical" evidence="10">
    <location>
        <begin position="143"/>
        <end position="166"/>
    </location>
</feature>
<dbReference type="OrthoDB" id="297496at2759"/>
<dbReference type="GO" id="GO:0005886">
    <property type="term" value="C:plasma membrane"/>
    <property type="evidence" value="ECO:0007669"/>
    <property type="project" value="TreeGrafter"/>
</dbReference>
<evidence type="ECO:0000256" key="4">
    <source>
        <dbReference type="ARBA" id="ARBA00022989"/>
    </source>
</evidence>
<dbReference type="PRINTS" id="PR01333">
    <property type="entry name" value="2POREKCHANEL"/>
</dbReference>
<dbReference type="Gene3D" id="1.10.287.70">
    <property type="match status" value="2"/>
</dbReference>
<evidence type="ECO:0000256" key="2">
    <source>
        <dbReference type="ARBA" id="ARBA00022448"/>
    </source>
</evidence>
<evidence type="ECO:0000313" key="13">
    <source>
        <dbReference type="Proteomes" id="UP000807342"/>
    </source>
</evidence>